<dbReference type="EMBL" id="LR798413">
    <property type="protein sequence ID" value="CAB5229894.1"/>
    <property type="molecule type" value="Genomic_DNA"/>
</dbReference>
<evidence type="ECO:0000313" key="4">
    <source>
        <dbReference type="EMBL" id="CAB4190956.1"/>
    </source>
</evidence>
<accession>A0A6J5R8S9</accession>
<evidence type="ECO:0000313" key="3">
    <source>
        <dbReference type="EMBL" id="CAB4188298.1"/>
    </source>
</evidence>
<evidence type="ECO:0000313" key="1">
    <source>
        <dbReference type="EMBL" id="CAB4173482.1"/>
    </source>
</evidence>
<gene>
    <name evidence="2" type="ORF">UFOVP1120_27</name>
    <name evidence="3" type="ORF">UFOVP1183_21</name>
    <name evidence="4" type="ORF">UFOVP1227_4</name>
    <name evidence="5" type="ORF">UFOVP1571_27</name>
    <name evidence="1" type="ORF">UFOVP955_11</name>
</gene>
<reference evidence="4" key="1">
    <citation type="submission" date="2020-05" db="EMBL/GenBank/DDBJ databases">
        <authorList>
            <person name="Chiriac C."/>
            <person name="Salcher M."/>
            <person name="Ghai R."/>
            <person name="Kavagutti S V."/>
        </authorList>
    </citation>
    <scope>NUCLEOTIDE SEQUENCE</scope>
</reference>
<name>A0A6J5R8S9_9CAUD</name>
<dbReference type="EMBL" id="LR797172">
    <property type="protein sequence ID" value="CAB4190956.1"/>
    <property type="molecule type" value="Genomic_DNA"/>
</dbReference>
<organism evidence="4">
    <name type="scientific">uncultured Caudovirales phage</name>
    <dbReference type="NCBI Taxonomy" id="2100421"/>
    <lineage>
        <taxon>Viruses</taxon>
        <taxon>Duplodnaviria</taxon>
        <taxon>Heunggongvirae</taxon>
        <taxon>Uroviricota</taxon>
        <taxon>Caudoviricetes</taxon>
        <taxon>Peduoviridae</taxon>
        <taxon>Maltschvirus</taxon>
        <taxon>Maltschvirus maltsch</taxon>
    </lineage>
</organism>
<protein>
    <recommendedName>
        <fullName evidence="6">Holliday junction resolvase</fullName>
    </recommendedName>
</protein>
<proteinExistence type="predicted"/>
<dbReference type="EMBL" id="LR796904">
    <property type="protein sequence ID" value="CAB4173482.1"/>
    <property type="molecule type" value="Genomic_DNA"/>
</dbReference>
<dbReference type="EMBL" id="LR797074">
    <property type="protein sequence ID" value="CAB4185269.1"/>
    <property type="molecule type" value="Genomic_DNA"/>
</dbReference>
<evidence type="ECO:0008006" key="6">
    <source>
        <dbReference type="Google" id="ProtNLM"/>
    </source>
</evidence>
<sequence length="117" mass="12705">MNPSKAKGTAAETAVKTRMRRWFPSAERRALAGAHDLGDIAGIGGVCVEIKAHKRYSIGAWLLELAAEKSNAKADVGVLVVKPVGVGDTRVGEWWAIMRLDEWCEMALDAGYPKRTP</sequence>
<evidence type="ECO:0000313" key="5">
    <source>
        <dbReference type="EMBL" id="CAB5229894.1"/>
    </source>
</evidence>
<evidence type="ECO:0000313" key="2">
    <source>
        <dbReference type="EMBL" id="CAB4185269.1"/>
    </source>
</evidence>
<dbReference type="EMBL" id="LR797125">
    <property type="protein sequence ID" value="CAB4188298.1"/>
    <property type="molecule type" value="Genomic_DNA"/>
</dbReference>